<organism evidence="1 2">
    <name type="scientific">Candidatus Protofrankia californiensis</name>
    <dbReference type="NCBI Taxonomy" id="1839754"/>
    <lineage>
        <taxon>Bacteria</taxon>
        <taxon>Bacillati</taxon>
        <taxon>Actinomycetota</taxon>
        <taxon>Actinomycetes</taxon>
        <taxon>Frankiales</taxon>
        <taxon>Frankiaceae</taxon>
        <taxon>Protofrankia</taxon>
    </lineage>
</organism>
<dbReference type="PANTHER" id="PTHR39683:SF4">
    <property type="entry name" value="COENZYME Q-BINDING PROTEIN COQ10 START DOMAIN-CONTAINING PROTEIN"/>
    <property type="match status" value="1"/>
</dbReference>
<gene>
    <name evidence="1" type="ORF">FDG2_4741</name>
</gene>
<dbReference type="Gene3D" id="3.30.530.20">
    <property type="match status" value="1"/>
</dbReference>
<sequence>MADHARATITINAEPAAVMAAIADINTYSTWSGPVERSEIVAAGPDGRPRQGRFLVNAVVTKEEFVIEYTWSGDDSVSWTLVEGNNMIAQDGSYVLRDLGGGRTEVVYDLTVDLKIKIPGLLRRRVQSGVVDAALKDLKKHIES</sequence>
<dbReference type="InterPro" id="IPR023393">
    <property type="entry name" value="START-like_dom_sf"/>
</dbReference>
<dbReference type="Pfam" id="PF10604">
    <property type="entry name" value="Polyketide_cyc2"/>
    <property type="match status" value="1"/>
</dbReference>
<accession>A0A1C3P842</accession>
<proteinExistence type="predicted"/>
<dbReference type="PANTHER" id="PTHR39683">
    <property type="entry name" value="CONSERVED PROTEIN TB16.3"/>
    <property type="match status" value="1"/>
</dbReference>
<evidence type="ECO:0000313" key="2">
    <source>
        <dbReference type="Proteomes" id="UP000199013"/>
    </source>
</evidence>
<dbReference type="SUPFAM" id="SSF55961">
    <property type="entry name" value="Bet v1-like"/>
    <property type="match status" value="1"/>
</dbReference>
<dbReference type="AlphaFoldDB" id="A0A1C3P842"/>
<dbReference type="CDD" id="cd07819">
    <property type="entry name" value="SRPBCC_2"/>
    <property type="match status" value="1"/>
</dbReference>
<dbReference type="RefSeq" id="WP_131767842.1">
    <property type="nucleotide sequence ID" value="NZ_CAAAFT010000374.1"/>
</dbReference>
<name>A0A1C3P842_9ACTN</name>
<dbReference type="InterPro" id="IPR019587">
    <property type="entry name" value="Polyketide_cyclase/dehydratase"/>
</dbReference>
<dbReference type="EMBL" id="FLUV01001983">
    <property type="protein sequence ID" value="SBW25977.1"/>
    <property type="molecule type" value="Genomic_DNA"/>
</dbReference>
<keyword evidence="2" id="KW-1185">Reference proteome</keyword>
<protein>
    <submittedName>
        <fullName evidence="1">Cyclase/dehydrase</fullName>
    </submittedName>
</protein>
<evidence type="ECO:0000313" key="1">
    <source>
        <dbReference type="EMBL" id="SBW25977.1"/>
    </source>
</evidence>
<reference evidence="2" key="1">
    <citation type="submission" date="2016-02" db="EMBL/GenBank/DDBJ databases">
        <authorList>
            <person name="Wibberg D."/>
        </authorList>
    </citation>
    <scope>NUCLEOTIDE SEQUENCE [LARGE SCALE GENOMIC DNA]</scope>
</reference>
<dbReference type="Proteomes" id="UP000199013">
    <property type="component" value="Unassembled WGS sequence"/>
</dbReference>